<feature type="transmembrane region" description="Helical" evidence="7">
    <location>
        <begin position="351"/>
        <end position="370"/>
    </location>
</feature>
<feature type="domain" description="Major facilitator superfamily (MFS) profile" evidence="8">
    <location>
        <begin position="32"/>
        <end position="509"/>
    </location>
</feature>
<dbReference type="InterPro" id="IPR011701">
    <property type="entry name" value="MFS"/>
</dbReference>
<evidence type="ECO:0000256" key="1">
    <source>
        <dbReference type="ARBA" id="ARBA00004651"/>
    </source>
</evidence>
<dbReference type="PROSITE" id="PS00216">
    <property type="entry name" value="SUGAR_TRANSPORT_1"/>
    <property type="match status" value="1"/>
</dbReference>
<gene>
    <name evidence="9" type="ORF">SAMN04488050_101867</name>
</gene>
<name>A0A1I6PZP8_9RHOB</name>
<feature type="transmembrane region" description="Helical" evidence="7">
    <location>
        <begin position="66"/>
        <end position="85"/>
    </location>
</feature>
<keyword evidence="6 7" id="KW-0472">Membrane</keyword>
<feature type="transmembrane region" description="Helical" evidence="7">
    <location>
        <begin position="286"/>
        <end position="310"/>
    </location>
</feature>
<evidence type="ECO:0000313" key="10">
    <source>
        <dbReference type="Proteomes" id="UP000199392"/>
    </source>
</evidence>
<evidence type="ECO:0000313" key="9">
    <source>
        <dbReference type="EMBL" id="SFS45691.1"/>
    </source>
</evidence>
<reference evidence="10" key="1">
    <citation type="submission" date="2016-10" db="EMBL/GenBank/DDBJ databases">
        <authorList>
            <person name="Varghese N."/>
            <person name="Submissions S."/>
        </authorList>
    </citation>
    <scope>NUCLEOTIDE SEQUENCE [LARGE SCALE GENOMIC DNA]</scope>
    <source>
        <strain evidence="10">DSM 26894</strain>
    </source>
</reference>
<proteinExistence type="predicted"/>
<feature type="transmembrane region" description="Helical" evidence="7">
    <location>
        <begin position="218"/>
        <end position="238"/>
    </location>
</feature>
<dbReference type="PRINTS" id="PR01036">
    <property type="entry name" value="TCRTETB"/>
</dbReference>
<feature type="transmembrane region" description="Helical" evidence="7">
    <location>
        <begin position="486"/>
        <end position="504"/>
    </location>
</feature>
<keyword evidence="3" id="KW-1003">Cell membrane</keyword>
<feature type="transmembrane region" description="Helical" evidence="7">
    <location>
        <begin position="376"/>
        <end position="401"/>
    </location>
</feature>
<feature type="transmembrane region" description="Helical" evidence="7">
    <location>
        <begin position="244"/>
        <end position="266"/>
    </location>
</feature>
<dbReference type="GO" id="GO:0005886">
    <property type="term" value="C:plasma membrane"/>
    <property type="evidence" value="ECO:0007669"/>
    <property type="project" value="UniProtKB-SubCell"/>
</dbReference>
<dbReference type="Gene3D" id="1.20.1720.10">
    <property type="entry name" value="Multidrug resistance protein D"/>
    <property type="match status" value="1"/>
</dbReference>
<dbReference type="FunFam" id="1.20.1720.10:FF:000004">
    <property type="entry name" value="EmrB/QacA family drug resistance transporter"/>
    <property type="match status" value="1"/>
</dbReference>
<dbReference type="STRING" id="311180.SAMN04488050_101867"/>
<dbReference type="InterPro" id="IPR005829">
    <property type="entry name" value="Sugar_transporter_CS"/>
</dbReference>
<feature type="transmembrane region" description="Helical" evidence="7">
    <location>
        <begin position="422"/>
        <end position="441"/>
    </location>
</feature>
<dbReference type="AlphaFoldDB" id="A0A1I6PZP8"/>
<dbReference type="RefSeq" id="WP_092422273.1">
    <property type="nucleotide sequence ID" value="NZ_FNCL01000002.1"/>
</dbReference>
<dbReference type="PANTHER" id="PTHR23501">
    <property type="entry name" value="MAJOR FACILITATOR SUPERFAMILY"/>
    <property type="match status" value="1"/>
</dbReference>
<evidence type="ECO:0000256" key="6">
    <source>
        <dbReference type="ARBA" id="ARBA00023136"/>
    </source>
</evidence>
<dbReference type="CDD" id="cd17502">
    <property type="entry name" value="MFS_Azr1_MDR_like"/>
    <property type="match status" value="1"/>
</dbReference>
<dbReference type="PROSITE" id="PS50850">
    <property type="entry name" value="MFS"/>
    <property type="match status" value="1"/>
</dbReference>
<organism evidence="9 10">
    <name type="scientific">Alloyangia pacifica</name>
    <dbReference type="NCBI Taxonomy" id="311180"/>
    <lineage>
        <taxon>Bacteria</taxon>
        <taxon>Pseudomonadati</taxon>
        <taxon>Pseudomonadota</taxon>
        <taxon>Alphaproteobacteria</taxon>
        <taxon>Rhodobacterales</taxon>
        <taxon>Roseobacteraceae</taxon>
        <taxon>Alloyangia</taxon>
    </lineage>
</organism>
<keyword evidence="5 7" id="KW-1133">Transmembrane helix</keyword>
<dbReference type="Gene3D" id="1.20.1250.20">
    <property type="entry name" value="MFS general substrate transporter like domains"/>
    <property type="match status" value="1"/>
</dbReference>
<dbReference type="GO" id="GO:0022857">
    <property type="term" value="F:transmembrane transporter activity"/>
    <property type="evidence" value="ECO:0007669"/>
    <property type="project" value="InterPro"/>
</dbReference>
<feature type="transmembrane region" description="Helical" evidence="7">
    <location>
        <begin position="97"/>
        <end position="116"/>
    </location>
</feature>
<dbReference type="InterPro" id="IPR036259">
    <property type="entry name" value="MFS_trans_sf"/>
</dbReference>
<keyword evidence="4 7" id="KW-0812">Transmembrane</keyword>
<sequence length="511" mass="52490">MSDRADPVDLSAPIPAAPAAPGEHDPAVVRLALIAVSATLLFASLGQTIVSTAMPIMVADLGGMEHITWVITAYLMASTIGAPIAGKLSDLYGRKAVLQSAIGVFLAGAILCGFAWSMGMIIAGRLIQGAGAGALIVTSMAVVGDLLPARQRGQAQGLMGAAFGVSTVVGPLLGGFIVQHWSWHWIFFVNFPVGALAFVVLGMALPSRSDRSRKSVDYAGAVLLATILASAVLISNMGGTVLPWSHPGVLALAALGLAALVGFVLVERRAPEPILPLSLFRNNAFLTVNSMGFLIGMAMFGTITFLPLFLQVAKGVSPTQSGLFLVPMMGGLLGGSIGAGRIMSKRGTYKIMPILSTALLCLSMLALTRLSGDTPLWLLALNMVGVGLGLGPVFSVGVTAIQNSVPRSMIGVGTASANMFRLIGGSIGTAGFGAIFGMGLARNLEGHLPEGMGGGIRSMSAEMVHALPAEQQQAIIDGFSAALHPVFFIASAGAALACGIGFLLHERPLED</sequence>
<feature type="transmembrane region" description="Helical" evidence="7">
    <location>
        <begin position="31"/>
        <end position="54"/>
    </location>
</feature>
<feature type="transmembrane region" description="Helical" evidence="7">
    <location>
        <begin position="122"/>
        <end position="146"/>
    </location>
</feature>
<dbReference type="InterPro" id="IPR020846">
    <property type="entry name" value="MFS_dom"/>
</dbReference>
<evidence type="ECO:0000256" key="4">
    <source>
        <dbReference type="ARBA" id="ARBA00022692"/>
    </source>
</evidence>
<dbReference type="PANTHER" id="PTHR23501:SF197">
    <property type="entry name" value="COMD"/>
    <property type="match status" value="1"/>
</dbReference>
<evidence type="ECO:0000256" key="2">
    <source>
        <dbReference type="ARBA" id="ARBA00022448"/>
    </source>
</evidence>
<dbReference type="SUPFAM" id="SSF103473">
    <property type="entry name" value="MFS general substrate transporter"/>
    <property type="match status" value="1"/>
</dbReference>
<dbReference type="EMBL" id="FOZW01000001">
    <property type="protein sequence ID" value="SFS45691.1"/>
    <property type="molecule type" value="Genomic_DNA"/>
</dbReference>
<evidence type="ECO:0000256" key="3">
    <source>
        <dbReference type="ARBA" id="ARBA00022475"/>
    </source>
</evidence>
<evidence type="ECO:0000256" key="7">
    <source>
        <dbReference type="SAM" id="Phobius"/>
    </source>
</evidence>
<evidence type="ECO:0000256" key="5">
    <source>
        <dbReference type="ARBA" id="ARBA00022989"/>
    </source>
</evidence>
<dbReference type="OrthoDB" id="9812221at2"/>
<protein>
    <submittedName>
        <fullName evidence="9">Drug resistance transporter, EmrB/QacA subfamily</fullName>
    </submittedName>
</protein>
<feature type="transmembrane region" description="Helical" evidence="7">
    <location>
        <begin position="322"/>
        <end position="339"/>
    </location>
</feature>
<evidence type="ECO:0000259" key="8">
    <source>
        <dbReference type="PROSITE" id="PS50850"/>
    </source>
</evidence>
<comment type="subcellular location">
    <subcellularLocation>
        <location evidence="1">Cell membrane</location>
        <topology evidence="1">Multi-pass membrane protein</topology>
    </subcellularLocation>
</comment>
<accession>A0A1I6PZP8</accession>
<keyword evidence="2" id="KW-0813">Transport</keyword>
<feature type="transmembrane region" description="Helical" evidence="7">
    <location>
        <begin position="158"/>
        <end position="177"/>
    </location>
</feature>
<feature type="transmembrane region" description="Helical" evidence="7">
    <location>
        <begin position="183"/>
        <end position="206"/>
    </location>
</feature>
<dbReference type="Proteomes" id="UP000199392">
    <property type="component" value="Unassembled WGS sequence"/>
</dbReference>
<keyword evidence="10" id="KW-1185">Reference proteome</keyword>
<dbReference type="Pfam" id="PF07690">
    <property type="entry name" value="MFS_1"/>
    <property type="match status" value="1"/>
</dbReference>